<comment type="caution">
    <text evidence="1">The sequence shown here is derived from an EMBL/GenBank/DDBJ whole genome shotgun (WGS) entry which is preliminary data.</text>
</comment>
<organism evidence="1 2">
    <name type="scientific">Alishewanella longhuensis</name>
    <dbReference type="NCBI Taxonomy" id="1091037"/>
    <lineage>
        <taxon>Bacteria</taxon>
        <taxon>Pseudomonadati</taxon>
        <taxon>Pseudomonadota</taxon>
        <taxon>Gammaproteobacteria</taxon>
        <taxon>Alteromonadales</taxon>
        <taxon>Alteromonadaceae</taxon>
        <taxon>Alishewanella</taxon>
    </lineage>
</organism>
<reference evidence="2" key="1">
    <citation type="journal article" date="2019" name="Int. J. Syst. Evol. Microbiol.">
        <title>The Global Catalogue of Microorganisms (GCM) 10K type strain sequencing project: providing services to taxonomists for standard genome sequencing and annotation.</title>
        <authorList>
            <consortium name="The Broad Institute Genomics Platform"/>
            <consortium name="The Broad Institute Genome Sequencing Center for Infectious Disease"/>
            <person name="Wu L."/>
            <person name="Ma J."/>
        </authorList>
    </citation>
    <scope>NUCLEOTIDE SEQUENCE [LARGE SCALE GENOMIC DNA]</scope>
    <source>
        <strain evidence="2">CGMCC 1.7003</strain>
    </source>
</reference>
<dbReference type="EMBL" id="BNAO01000008">
    <property type="protein sequence ID" value="GHG74403.1"/>
    <property type="molecule type" value="Genomic_DNA"/>
</dbReference>
<gene>
    <name evidence="1" type="ORF">GCM10010919_27840</name>
</gene>
<dbReference type="RefSeq" id="WP_189433645.1">
    <property type="nucleotide sequence ID" value="NZ_BNAO01000008.1"/>
</dbReference>
<name>A0ABQ3L0W4_9ALTE</name>
<dbReference type="Proteomes" id="UP000659697">
    <property type="component" value="Unassembled WGS sequence"/>
</dbReference>
<evidence type="ECO:0000313" key="2">
    <source>
        <dbReference type="Proteomes" id="UP000659697"/>
    </source>
</evidence>
<evidence type="ECO:0008006" key="3">
    <source>
        <dbReference type="Google" id="ProtNLM"/>
    </source>
</evidence>
<keyword evidence="2" id="KW-1185">Reference proteome</keyword>
<evidence type="ECO:0000313" key="1">
    <source>
        <dbReference type="EMBL" id="GHG74403.1"/>
    </source>
</evidence>
<accession>A0ABQ3L0W4</accession>
<proteinExistence type="predicted"/>
<protein>
    <recommendedName>
        <fullName evidence="3">Transposase</fullName>
    </recommendedName>
</protein>
<sequence>MSNAVQELKDKIEFDVLRRINDLESDVRYLRNKVLYDVPSKSQRVQENTDDCESTRVDQELVSELKLQNALLKSQVNELKKLLLAFEKGAAVEKLKERDGEGFW</sequence>